<name>A0A917MGK3_9HYPH</name>
<evidence type="ECO:0000313" key="2">
    <source>
        <dbReference type="EMBL" id="GGH11034.1"/>
    </source>
</evidence>
<gene>
    <name evidence="2" type="ORF">GCM10007036_07860</name>
</gene>
<comment type="caution">
    <text evidence="2">The sequence shown here is derived from an EMBL/GenBank/DDBJ whole genome shotgun (WGS) entry which is preliminary data.</text>
</comment>
<protein>
    <recommendedName>
        <fullName evidence="4">Metallopeptidase DUF4344</fullName>
    </recommendedName>
</protein>
<organism evidence="2 3">
    <name type="scientific">Alsobacter metallidurans</name>
    <dbReference type="NCBI Taxonomy" id="340221"/>
    <lineage>
        <taxon>Bacteria</taxon>
        <taxon>Pseudomonadati</taxon>
        <taxon>Pseudomonadota</taxon>
        <taxon>Alphaproteobacteria</taxon>
        <taxon>Hyphomicrobiales</taxon>
        <taxon>Alsobacteraceae</taxon>
        <taxon>Alsobacter</taxon>
    </lineage>
</organism>
<keyword evidence="3" id="KW-1185">Reference proteome</keyword>
<reference evidence="2" key="2">
    <citation type="submission" date="2020-09" db="EMBL/GenBank/DDBJ databases">
        <authorList>
            <person name="Sun Q."/>
            <person name="Zhou Y."/>
        </authorList>
    </citation>
    <scope>NUCLEOTIDE SEQUENCE</scope>
    <source>
        <strain evidence="2">CGMCC 1.12214</strain>
    </source>
</reference>
<dbReference type="InterPro" id="IPR025644">
    <property type="entry name" value="DUF4344"/>
</dbReference>
<evidence type="ECO:0008006" key="4">
    <source>
        <dbReference type="Google" id="ProtNLM"/>
    </source>
</evidence>
<evidence type="ECO:0000256" key="1">
    <source>
        <dbReference type="SAM" id="SignalP"/>
    </source>
</evidence>
<dbReference type="AlphaFoldDB" id="A0A917MGK3"/>
<accession>A0A917MGK3</accession>
<dbReference type="EMBL" id="BMES01000001">
    <property type="protein sequence ID" value="GGH11034.1"/>
    <property type="molecule type" value="Genomic_DNA"/>
</dbReference>
<sequence length="271" mass="30413">MISRPKLLSCAAIAFAAFFSAPAAHARQGDVRIAYVAPKDPAHESIYRTLRDKKVLERVRDRLSHLRFPRPLLIKVEGCDGDINAAYDPDEGALGICYEYIAYIQELGQKIPPAGVKEGLTPANYIVGPFLEVLLHELAHAVFDLKKIPILGREEDAADQVAAFILLRLGKDEVRRVIASIGTMYASDAKESPPKLKDFANEHGLPAQRFFNLMCISYGSDKKTFGDFVEKGYLPVERAELCEDEYRQVKFAFERLLAPHLKSRPRNTARR</sequence>
<proteinExistence type="predicted"/>
<feature type="signal peptide" evidence="1">
    <location>
        <begin position="1"/>
        <end position="26"/>
    </location>
</feature>
<keyword evidence="1" id="KW-0732">Signal</keyword>
<feature type="chain" id="PRO_5036928918" description="Metallopeptidase DUF4344" evidence="1">
    <location>
        <begin position="27"/>
        <end position="271"/>
    </location>
</feature>
<dbReference type="RefSeq" id="WP_188516401.1">
    <property type="nucleotide sequence ID" value="NZ_BMES01000001.1"/>
</dbReference>
<reference evidence="2" key="1">
    <citation type="journal article" date="2014" name="Int. J. Syst. Evol. Microbiol.">
        <title>Complete genome sequence of Corynebacterium casei LMG S-19264T (=DSM 44701T), isolated from a smear-ripened cheese.</title>
        <authorList>
            <consortium name="US DOE Joint Genome Institute (JGI-PGF)"/>
            <person name="Walter F."/>
            <person name="Albersmeier A."/>
            <person name="Kalinowski J."/>
            <person name="Ruckert C."/>
        </authorList>
    </citation>
    <scope>NUCLEOTIDE SEQUENCE</scope>
    <source>
        <strain evidence="2">CGMCC 1.12214</strain>
    </source>
</reference>
<dbReference type="Proteomes" id="UP000603912">
    <property type="component" value="Unassembled WGS sequence"/>
</dbReference>
<evidence type="ECO:0000313" key="3">
    <source>
        <dbReference type="Proteomes" id="UP000603912"/>
    </source>
</evidence>
<dbReference type="Pfam" id="PF14247">
    <property type="entry name" value="DUF4344"/>
    <property type="match status" value="1"/>
</dbReference>